<dbReference type="OrthoDB" id="9796191at2"/>
<dbReference type="Proteomes" id="UP000184501">
    <property type="component" value="Unassembled WGS sequence"/>
</dbReference>
<accession>A0A1M5AEJ2</accession>
<dbReference type="RefSeq" id="WP_073481212.1">
    <property type="nucleotide sequence ID" value="NZ_FQVN01000003.1"/>
</dbReference>
<keyword evidence="2" id="KW-1185">Reference proteome</keyword>
<evidence type="ECO:0000313" key="1">
    <source>
        <dbReference type="EMBL" id="SHF28649.1"/>
    </source>
</evidence>
<dbReference type="EMBL" id="FQVN01000003">
    <property type="protein sequence ID" value="SHF28649.1"/>
    <property type="molecule type" value="Genomic_DNA"/>
</dbReference>
<gene>
    <name evidence="1" type="ORF">SAMN05444320_10383</name>
</gene>
<sequence length="128" mass="14658">MDTRAARIARVDNRRGEDPRPWTEVMRHALERQVRDDGHFVVVAFPPRVPHEVGREAERLTALRDELTERCAGIGYVVDVELPAQRRAHAEEGQRIFGCPVEVLSPDEDWAGWAEDQLARHLSGDRTR</sequence>
<organism evidence="1 2">
    <name type="scientific">Streptoalloteichus hindustanus</name>
    <dbReference type="NCBI Taxonomy" id="2017"/>
    <lineage>
        <taxon>Bacteria</taxon>
        <taxon>Bacillati</taxon>
        <taxon>Actinomycetota</taxon>
        <taxon>Actinomycetes</taxon>
        <taxon>Pseudonocardiales</taxon>
        <taxon>Pseudonocardiaceae</taxon>
        <taxon>Streptoalloteichus</taxon>
    </lineage>
</organism>
<proteinExistence type="predicted"/>
<name>A0A1M5AEJ2_STRHI</name>
<reference evidence="1 2" key="1">
    <citation type="submission" date="2016-11" db="EMBL/GenBank/DDBJ databases">
        <authorList>
            <person name="Jaros S."/>
            <person name="Januszkiewicz K."/>
            <person name="Wedrychowicz H."/>
        </authorList>
    </citation>
    <scope>NUCLEOTIDE SEQUENCE [LARGE SCALE GENOMIC DNA]</scope>
    <source>
        <strain evidence="1 2">DSM 44523</strain>
    </source>
</reference>
<evidence type="ECO:0000313" key="2">
    <source>
        <dbReference type="Proteomes" id="UP000184501"/>
    </source>
</evidence>
<protein>
    <submittedName>
        <fullName evidence="1">Uncharacterized protein</fullName>
    </submittedName>
</protein>
<dbReference type="AlphaFoldDB" id="A0A1M5AEJ2"/>